<dbReference type="Proteomes" id="UP001365128">
    <property type="component" value="Unassembled WGS sequence"/>
</dbReference>
<feature type="compositionally biased region" description="Basic and acidic residues" evidence="1">
    <location>
        <begin position="117"/>
        <end position="132"/>
    </location>
</feature>
<gene>
    <name evidence="2" type="ORF">IWX46DRAFT_261865</name>
</gene>
<protein>
    <submittedName>
        <fullName evidence="2">Uncharacterized protein</fullName>
    </submittedName>
</protein>
<feature type="region of interest" description="Disordered" evidence="1">
    <location>
        <begin position="109"/>
        <end position="132"/>
    </location>
</feature>
<reference evidence="2 3" key="1">
    <citation type="submission" date="2024-04" db="EMBL/GenBank/DDBJ databases">
        <title>Phyllosticta paracitricarpa is synonymous to the EU quarantine fungus P. citricarpa based on phylogenomic analyses.</title>
        <authorList>
            <consortium name="Lawrence Berkeley National Laboratory"/>
            <person name="Van Ingen-Buijs V.A."/>
            <person name="Van Westerhoven A.C."/>
            <person name="Haridas S."/>
            <person name="Skiadas P."/>
            <person name="Martin F."/>
            <person name="Groenewald J.Z."/>
            <person name="Crous P.W."/>
            <person name="Seidl M.F."/>
        </authorList>
    </citation>
    <scope>NUCLEOTIDE SEQUENCE [LARGE SCALE GENOMIC DNA]</scope>
    <source>
        <strain evidence="2 3">CBS 122670</strain>
    </source>
</reference>
<name>A0ABR1LNE1_9PEZI</name>
<evidence type="ECO:0000313" key="2">
    <source>
        <dbReference type="EMBL" id="KAK7536711.1"/>
    </source>
</evidence>
<organism evidence="2 3">
    <name type="scientific">Phyllosticta citricarpa</name>
    <dbReference type="NCBI Taxonomy" id="55181"/>
    <lineage>
        <taxon>Eukaryota</taxon>
        <taxon>Fungi</taxon>
        <taxon>Dikarya</taxon>
        <taxon>Ascomycota</taxon>
        <taxon>Pezizomycotina</taxon>
        <taxon>Dothideomycetes</taxon>
        <taxon>Dothideomycetes incertae sedis</taxon>
        <taxon>Botryosphaeriales</taxon>
        <taxon>Phyllostictaceae</taxon>
        <taxon>Phyllosticta</taxon>
    </lineage>
</organism>
<keyword evidence="3" id="KW-1185">Reference proteome</keyword>
<feature type="region of interest" description="Disordered" evidence="1">
    <location>
        <begin position="149"/>
        <end position="183"/>
    </location>
</feature>
<comment type="caution">
    <text evidence="2">The sequence shown here is derived from an EMBL/GenBank/DDBJ whole genome shotgun (WGS) entry which is preliminary data.</text>
</comment>
<sequence length="213" mass="23624">MRPGAWMADGGGEKEKRLASPVRVSSKHDTLFFFFDGLYRPAAATGSLGYVGWVGVCAARPRKQTTITTLRPDRRTTTTSRRRQARWRNYRIGTIALVGAKRADHCAGPRSHRRVWTHREARDGSRSIDGDHGDVMTPEPCSPWLQQQQQQQQHWHVGKQRKRRRFGRKPCRGGGGGDGDGDGVVSWSAVALGNIHRIQQAGTGTECNAIVAT</sequence>
<dbReference type="EMBL" id="JBBPDW010000035">
    <property type="protein sequence ID" value="KAK7536711.1"/>
    <property type="molecule type" value="Genomic_DNA"/>
</dbReference>
<accession>A0ABR1LNE1</accession>
<feature type="compositionally biased region" description="Basic residues" evidence="1">
    <location>
        <begin position="156"/>
        <end position="171"/>
    </location>
</feature>
<feature type="region of interest" description="Disordered" evidence="1">
    <location>
        <begin position="1"/>
        <end position="21"/>
    </location>
</feature>
<proteinExistence type="predicted"/>
<evidence type="ECO:0000313" key="3">
    <source>
        <dbReference type="Proteomes" id="UP001365128"/>
    </source>
</evidence>
<evidence type="ECO:0000256" key="1">
    <source>
        <dbReference type="SAM" id="MobiDB-lite"/>
    </source>
</evidence>